<dbReference type="AlphaFoldDB" id="A0A7X5XY80"/>
<dbReference type="CDD" id="cd07434">
    <property type="entry name" value="PHP_PolIIIA_DnaE2"/>
    <property type="match status" value="1"/>
</dbReference>
<keyword evidence="3 9" id="KW-0548">Nucleotidyltransferase</keyword>
<dbReference type="SMART" id="SM00481">
    <property type="entry name" value="POLIIIAc"/>
    <property type="match status" value="1"/>
</dbReference>
<dbReference type="SUPFAM" id="SSF89550">
    <property type="entry name" value="PHP domain-like"/>
    <property type="match status" value="1"/>
</dbReference>
<proteinExistence type="inferred from homology"/>
<dbReference type="EMBL" id="JAATJB010000001">
    <property type="protein sequence ID" value="NJB96006.1"/>
    <property type="molecule type" value="Genomic_DNA"/>
</dbReference>
<dbReference type="GO" id="GO:0008408">
    <property type="term" value="F:3'-5' exonuclease activity"/>
    <property type="evidence" value="ECO:0007669"/>
    <property type="project" value="InterPro"/>
</dbReference>
<organism evidence="12 13">
    <name type="scientific">Sphingomonas trueperi</name>
    <dbReference type="NCBI Taxonomy" id="53317"/>
    <lineage>
        <taxon>Bacteria</taxon>
        <taxon>Pseudomonadati</taxon>
        <taxon>Pseudomonadota</taxon>
        <taxon>Alphaproteobacteria</taxon>
        <taxon>Sphingomonadales</taxon>
        <taxon>Sphingomonadaceae</taxon>
        <taxon>Sphingomonas</taxon>
    </lineage>
</organism>
<dbReference type="Pfam" id="PF17657">
    <property type="entry name" value="DNA_pol3_finger"/>
    <property type="match status" value="1"/>
</dbReference>
<evidence type="ECO:0000256" key="1">
    <source>
        <dbReference type="ARBA" id="ARBA00022490"/>
    </source>
</evidence>
<dbReference type="InterPro" id="IPR011708">
    <property type="entry name" value="DNA_pol3_alpha_NTPase_dom"/>
</dbReference>
<dbReference type="Gene3D" id="1.10.150.870">
    <property type="match status" value="1"/>
</dbReference>
<dbReference type="Pfam" id="PF07733">
    <property type="entry name" value="DNA_pol3_alpha"/>
    <property type="match status" value="1"/>
</dbReference>
<accession>A0A7X5XY80</accession>
<comment type="similarity">
    <text evidence="9">Belongs to the DNA polymerase type-C family. DnaE2 subfamily.</text>
</comment>
<dbReference type="NCBIfam" id="TIGR00594">
    <property type="entry name" value="polc"/>
    <property type="match status" value="1"/>
</dbReference>
<dbReference type="InterPro" id="IPR023073">
    <property type="entry name" value="DnaE2"/>
</dbReference>
<evidence type="ECO:0000256" key="7">
    <source>
        <dbReference type="ARBA" id="ARBA00023204"/>
    </source>
</evidence>
<evidence type="ECO:0000256" key="2">
    <source>
        <dbReference type="ARBA" id="ARBA00022679"/>
    </source>
</evidence>
<keyword evidence="6 9" id="KW-0239">DNA-directed DNA polymerase</keyword>
<keyword evidence="7 9" id="KW-0234">DNA repair</keyword>
<feature type="compositionally biased region" description="Basic and acidic residues" evidence="10">
    <location>
        <begin position="1137"/>
        <end position="1152"/>
    </location>
</feature>
<comment type="catalytic activity">
    <reaction evidence="8 9">
        <text>DNA(n) + a 2'-deoxyribonucleoside 5'-triphosphate = DNA(n+1) + diphosphate</text>
        <dbReference type="Rhea" id="RHEA:22508"/>
        <dbReference type="Rhea" id="RHEA-COMP:17339"/>
        <dbReference type="Rhea" id="RHEA-COMP:17340"/>
        <dbReference type="ChEBI" id="CHEBI:33019"/>
        <dbReference type="ChEBI" id="CHEBI:61560"/>
        <dbReference type="ChEBI" id="CHEBI:173112"/>
        <dbReference type="EC" id="2.7.7.7"/>
    </reaction>
</comment>
<dbReference type="InterPro" id="IPR004013">
    <property type="entry name" value="PHP_dom"/>
</dbReference>
<dbReference type="InterPro" id="IPR016195">
    <property type="entry name" value="Pol/histidinol_Pase-like"/>
</dbReference>
<keyword evidence="1 9" id="KW-0963">Cytoplasm</keyword>
<dbReference type="Proteomes" id="UP000531251">
    <property type="component" value="Unassembled WGS sequence"/>
</dbReference>
<gene>
    <name evidence="9" type="primary">dnaE2</name>
    <name evidence="12" type="ORF">GGR89_000298</name>
</gene>
<keyword evidence="5 9" id="KW-0227">DNA damage</keyword>
<sequence>MYSELQATSHYSFLRGASAPSELFEAAAAFGMPALGITDHNSVGGIVRGLVAAEATGVRLVTGCRLDLTDGSGVLVWPEDLAAWSRLTRLLSIGKARADAQHGEKGQCFLHWEDVAGHADGLVAALVPGMADSGDPAALRWMADVFGERGHVTLTRHRRPQEAMRLHGLAEAAAAHGLTPLATGDVLYHHPDRRMLHDVMTAIRHTSTVDDLGFRRARSADRHLKPPHEMARRFAAWPEALQAVEAIVERCAFNPRELGKLYRYPDEVVMSGRSPQAALAKLARDALAAKFPEGPPVEYAELLEKELRLVEKCGYAPYFLTVHSIVRFARAQEILCQGRGSAANSLICFLLGVTSIDPVMHKLLFERFISEDRDEPPDIDVDFEHERREEVIQWIYETYGERHAALTAVVSRYRTRGAVREVGKALGLPEDVTAGLAGQVWGWSNEGVSEADAAALNLDASEPRLALTLDLARQLIGTPRHRSQHPGGFVLAQANLDEIVPIEPAAMVDRRVIEWEKDDIEELGLMKVDILGLGMLGCMRRAFDLLEQHKGVKLTLASDAMQEDDPATFAMIQKADTLGTFQIESRAQMSMLPRLKPKEFYDLVIQVAIVRPGPIQGDMVHPYLRRREGKEAVEYPSEELRDVLEKTFGVPLFQEQAMKVAIVGAGFKPAEADALRRAMATFKSTGGVTHFKEKMISGMLEKGYTQDFAERTFKQIEGFGSYGFPESHAASFAKIAYASSWMKCHHPDIFCAALLNAQPMGFYAPAQIVRDAREHGVEVRAVCVNDSDWDTRVLGATIPPRAKLGEGDHVRQHMVEGPPRQRRWDDEVGETRAFGAAPPPLGSAERSPSPSKLGEDLGLLPLRLGMRVVQGLSARDAEAILVARAERPFTSIEDVWRRARVSPAALEKLARADGFRCFGQDRRQALWAIKALDQTPLPLFAGIEGPIQAAEPAVTLTPLTAGREVVEDYRATQLSLRAHPLHFLRGTLAARRIRPCGDLRTLKDGARVEVAGIVLVRQKPGSAKSIFLTLEDESGIANAIVWPARFALYRPIILAAPMIAVRGRLQREGEVLHLIAETITDLTDLLRSVGALDLPRMTMPGDGATHGGTIDSRDRKVIRATDPAHAYPKQRTPESWPSRREDLIPIKSHDFH</sequence>
<keyword evidence="4 9" id="KW-0235">DNA replication</keyword>
<comment type="subcellular location">
    <subcellularLocation>
        <location evidence="9">Cytoplasm</location>
    </subcellularLocation>
</comment>
<dbReference type="GO" id="GO:0006260">
    <property type="term" value="P:DNA replication"/>
    <property type="evidence" value="ECO:0007669"/>
    <property type="project" value="UniProtKB-KW"/>
</dbReference>
<comment type="function">
    <text evidence="9">DNA polymerase involved in damage-induced mutagenesis and translesion synthesis (TLS). It is not the major replicative DNA polymerase.</text>
</comment>
<reference evidence="12 13" key="1">
    <citation type="submission" date="2020-03" db="EMBL/GenBank/DDBJ databases">
        <title>Genomic Encyclopedia of Type Strains, Phase IV (KMG-IV): sequencing the most valuable type-strain genomes for metagenomic binning, comparative biology and taxonomic classification.</title>
        <authorList>
            <person name="Goeker M."/>
        </authorList>
    </citation>
    <scope>NUCLEOTIDE SEQUENCE [LARGE SCALE GENOMIC DNA]</scope>
    <source>
        <strain evidence="12 13">DSM 7225</strain>
    </source>
</reference>
<dbReference type="InterPro" id="IPR029460">
    <property type="entry name" value="DNAPol_HHH"/>
</dbReference>
<keyword evidence="13" id="KW-1185">Reference proteome</keyword>
<dbReference type="GO" id="GO:0005737">
    <property type="term" value="C:cytoplasm"/>
    <property type="evidence" value="ECO:0007669"/>
    <property type="project" value="UniProtKB-SubCell"/>
</dbReference>
<dbReference type="GO" id="GO:0003887">
    <property type="term" value="F:DNA-directed DNA polymerase activity"/>
    <property type="evidence" value="ECO:0007669"/>
    <property type="project" value="UniProtKB-UniRule"/>
</dbReference>
<evidence type="ECO:0000313" key="13">
    <source>
        <dbReference type="Proteomes" id="UP000531251"/>
    </source>
</evidence>
<dbReference type="HAMAP" id="MF_01902">
    <property type="entry name" value="DNApol_error_prone"/>
    <property type="match status" value="1"/>
</dbReference>
<dbReference type="PANTHER" id="PTHR32294:SF4">
    <property type="entry name" value="ERROR-PRONE DNA POLYMERASE"/>
    <property type="match status" value="1"/>
</dbReference>
<dbReference type="CDD" id="cd04485">
    <property type="entry name" value="DnaE_OBF"/>
    <property type="match status" value="1"/>
</dbReference>
<evidence type="ECO:0000256" key="5">
    <source>
        <dbReference type="ARBA" id="ARBA00022763"/>
    </source>
</evidence>
<evidence type="ECO:0000256" key="10">
    <source>
        <dbReference type="SAM" id="MobiDB-lite"/>
    </source>
</evidence>
<feature type="region of interest" description="Disordered" evidence="10">
    <location>
        <begin position="1120"/>
        <end position="1152"/>
    </location>
</feature>
<dbReference type="Gene3D" id="3.20.20.140">
    <property type="entry name" value="Metal-dependent hydrolases"/>
    <property type="match status" value="1"/>
</dbReference>
<name>A0A7X5XY80_9SPHN</name>
<evidence type="ECO:0000256" key="4">
    <source>
        <dbReference type="ARBA" id="ARBA00022705"/>
    </source>
</evidence>
<dbReference type="Pfam" id="PF02811">
    <property type="entry name" value="PHP"/>
    <property type="match status" value="1"/>
</dbReference>
<dbReference type="InterPro" id="IPR004805">
    <property type="entry name" value="DnaE2/DnaE/PolC"/>
</dbReference>
<feature type="domain" description="Polymerase/histidinol phosphatase N-terminal" evidence="11">
    <location>
        <begin position="3"/>
        <end position="70"/>
    </location>
</feature>
<evidence type="ECO:0000313" key="12">
    <source>
        <dbReference type="EMBL" id="NJB96006.1"/>
    </source>
</evidence>
<comment type="caution">
    <text evidence="12">The sequence shown here is derived from an EMBL/GenBank/DDBJ whole genome shotgun (WGS) entry which is preliminary data.</text>
</comment>
<dbReference type="GO" id="GO:0006281">
    <property type="term" value="P:DNA repair"/>
    <property type="evidence" value="ECO:0007669"/>
    <property type="project" value="UniProtKB-UniRule"/>
</dbReference>
<dbReference type="InterPro" id="IPR003141">
    <property type="entry name" value="Pol/His_phosphatase_N"/>
</dbReference>
<protein>
    <recommendedName>
        <fullName evidence="9">Error-prone DNA polymerase</fullName>
        <ecNumber evidence="9">2.7.7.7</ecNumber>
    </recommendedName>
</protein>
<dbReference type="NCBIfam" id="NF004225">
    <property type="entry name" value="PRK05672.1"/>
    <property type="match status" value="1"/>
</dbReference>
<evidence type="ECO:0000256" key="8">
    <source>
        <dbReference type="ARBA" id="ARBA00049244"/>
    </source>
</evidence>
<dbReference type="Pfam" id="PF14579">
    <property type="entry name" value="HHH_6"/>
    <property type="match status" value="1"/>
</dbReference>
<evidence type="ECO:0000256" key="3">
    <source>
        <dbReference type="ARBA" id="ARBA00022695"/>
    </source>
</evidence>
<keyword evidence="2 9" id="KW-0808">Transferase</keyword>
<evidence type="ECO:0000256" key="6">
    <source>
        <dbReference type="ARBA" id="ARBA00022932"/>
    </source>
</evidence>
<dbReference type="PANTHER" id="PTHR32294">
    <property type="entry name" value="DNA POLYMERASE III SUBUNIT ALPHA"/>
    <property type="match status" value="1"/>
</dbReference>
<evidence type="ECO:0000256" key="9">
    <source>
        <dbReference type="HAMAP-Rule" id="MF_01902"/>
    </source>
</evidence>
<feature type="region of interest" description="Disordered" evidence="10">
    <location>
        <begin position="832"/>
        <end position="852"/>
    </location>
</feature>
<dbReference type="RefSeq" id="WP_125975112.1">
    <property type="nucleotide sequence ID" value="NZ_BAAADY010000044.1"/>
</dbReference>
<evidence type="ECO:0000259" key="11">
    <source>
        <dbReference type="SMART" id="SM00481"/>
    </source>
</evidence>
<dbReference type="EC" id="2.7.7.7" evidence="9"/>
<dbReference type="InterPro" id="IPR040982">
    <property type="entry name" value="DNA_pol3_finger"/>
</dbReference>